<keyword evidence="6 11" id="KW-0732">Signal</keyword>
<keyword evidence="5" id="KW-0812">Transmembrane</keyword>
<dbReference type="SUPFAM" id="SSF56935">
    <property type="entry name" value="Porins"/>
    <property type="match status" value="1"/>
</dbReference>
<evidence type="ECO:0000256" key="5">
    <source>
        <dbReference type="ARBA" id="ARBA00022692"/>
    </source>
</evidence>
<keyword evidence="4" id="KW-1134">Transmembrane beta strand</keyword>
<dbReference type="Proteomes" id="UP001556653">
    <property type="component" value="Unassembled WGS sequence"/>
</dbReference>
<comment type="subunit">
    <text evidence="2">Homotrimer.</text>
</comment>
<evidence type="ECO:0000313" key="13">
    <source>
        <dbReference type="EMBL" id="MEX0386728.1"/>
    </source>
</evidence>
<dbReference type="InterPro" id="IPR050298">
    <property type="entry name" value="Gram-neg_bact_OMP"/>
</dbReference>
<gene>
    <name evidence="13" type="ORF">V6X64_06975</name>
</gene>
<keyword evidence="7" id="KW-0406">Ion transport</keyword>
<evidence type="ECO:0000259" key="12">
    <source>
        <dbReference type="Pfam" id="PF13609"/>
    </source>
</evidence>
<dbReference type="PRINTS" id="PR00184">
    <property type="entry name" value="NEISSPPORIN"/>
</dbReference>
<keyword evidence="8" id="KW-0626">Porin</keyword>
<proteinExistence type="predicted"/>
<dbReference type="PANTHER" id="PTHR34501:SF9">
    <property type="entry name" value="MAJOR OUTER MEMBRANE PROTEIN P.IA"/>
    <property type="match status" value="1"/>
</dbReference>
<dbReference type="InterPro" id="IPR002299">
    <property type="entry name" value="Porin_Neis"/>
</dbReference>
<dbReference type="InterPro" id="IPR033900">
    <property type="entry name" value="Gram_neg_porin_domain"/>
</dbReference>
<dbReference type="PANTHER" id="PTHR34501">
    <property type="entry name" value="PROTEIN YDDL-RELATED"/>
    <property type="match status" value="1"/>
</dbReference>
<dbReference type="EMBL" id="JBAKFJ010000001">
    <property type="protein sequence ID" value="MEX0386728.1"/>
    <property type="molecule type" value="Genomic_DNA"/>
</dbReference>
<comment type="subcellular location">
    <subcellularLocation>
        <location evidence="1">Cell outer membrane</location>
        <topology evidence="1">Multi-pass membrane protein</topology>
    </subcellularLocation>
</comment>
<keyword evidence="14" id="KW-1185">Reference proteome</keyword>
<dbReference type="InterPro" id="IPR023614">
    <property type="entry name" value="Porin_dom_sf"/>
</dbReference>
<dbReference type="Gene3D" id="2.40.160.10">
    <property type="entry name" value="Porin"/>
    <property type="match status" value="1"/>
</dbReference>
<feature type="domain" description="Porin" evidence="12">
    <location>
        <begin position="11"/>
        <end position="302"/>
    </location>
</feature>
<evidence type="ECO:0000256" key="6">
    <source>
        <dbReference type="ARBA" id="ARBA00022729"/>
    </source>
</evidence>
<protein>
    <submittedName>
        <fullName evidence="13">Porin</fullName>
    </submittedName>
</protein>
<evidence type="ECO:0000256" key="11">
    <source>
        <dbReference type="SAM" id="SignalP"/>
    </source>
</evidence>
<dbReference type="Pfam" id="PF13609">
    <property type="entry name" value="Porin_4"/>
    <property type="match status" value="1"/>
</dbReference>
<keyword evidence="9" id="KW-0472">Membrane</keyword>
<evidence type="ECO:0000256" key="9">
    <source>
        <dbReference type="ARBA" id="ARBA00023136"/>
    </source>
</evidence>
<evidence type="ECO:0000256" key="3">
    <source>
        <dbReference type="ARBA" id="ARBA00022448"/>
    </source>
</evidence>
<evidence type="ECO:0000256" key="4">
    <source>
        <dbReference type="ARBA" id="ARBA00022452"/>
    </source>
</evidence>
<comment type="caution">
    <text evidence="13">The sequence shown here is derived from an EMBL/GenBank/DDBJ whole genome shotgun (WGS) entry which is preliminary data.</text>
</comment>
<evidence type="ECO:0000256" key="8">
    <source>
        <dbReference type="ARBA" id="ARBA00023114"/>
    </source>
</evidence>
<name>A0ABV3S9D1_9GAMM</name>
<keyword evidence="10" id="KW-0998">Cell outer membrane</keyword>
<evidence type="ECO:0000256" key="7">
    <source>
        <dbReference type="ARBA" id="ARBA00023065"/>
    </source>
</evidence>
<reference evidence="13 14" key="1">
    <citation type="submission" date="2024-02" db="EMBL/GenBank/DDBJ databases">
        <title>New especies of Spiribacter isolated from saline water.</title>
        <authorList>
            <person name="Leon M.J."/>
            <person name="De La Haba R."/>
            <person name="Sanchez-Porro C."/>
            <person name="Ventosa A."/>
        </authorList>
    </citation>
    <scope>NUCLEOTIDE SEQUENCE [LARGE SCALE GENOMIC DNA]</scope>
    <source>
        <strain evidence="14">ag22IC4-227</strain>
    </source>
</reference>
<evidence type="ECO:0000256" key="1">
    <source>
        <dbReference type="ARBA" id="ARBA00004571"/>
    </source>
</evidence>
<dbReference type="RefSeq" id="WP_367967190.1">
    <property type="nucleotide sequence ID" value="NZ_JBAKFJ010000001.1"/>
</dbReference>
<feature type="chain" id="PRO_5046987069" evidence="11">
    <location>
        <begin position="23"/>
        <end position="326"/>
    </location>
</feature>
<keyword evidence="3" id="KW-0813">Transport</keyword>
<accession>A0ABV3S9D1</accession>
<feature type="signal peptide" evidence="11">
    <location>
        <begin position="1"/>
        <end position="22"/>
    </location>
</feature>
<sequence>MKHASKLAFLAAAGMATAGAQAAEFEVAEGTTLFLGGEVVLNYLYEKRANGNDDTKFVDDGSKVILGGERDLGNGITAYVETEFEYNMLGNNDDVKRDASILGFVGEFGEFQIGASDNVFEDLISDAVDPFENATLEQVDLTNEDSMVTYYSPDMDGFSFRLQGRHKNRDKQSAKVSLIAAAEYDFGPFALAAAFDSRGSVDSGNSDNFKSQDHVVGLAATAQLTENLEASARFAQENDQAGNDKDFTAIALVYDYGAGDLYGAAQNFDPSNGSNSTQVAAGINYEIANDVLIFAEYGDLDRKLTNGDVKTTDTDKLGVAGLIYEF</sequence>
<evidence type="ECO:0000313" key="14">
    <source>
        <dbReference type="Proteomes" id="UP001556653"/>
    </source>
</evidence>
<evidence type="ECO:0000256" key="10">
    <source>
        <dbReference type="ARBA" id="ARBA00023237"/>
    </source>
</evidence>
<evidence type="ECO:0000256" key="2">
    <source>
        <dbReference type="ARBA" id="ARBA00011233"/>
    </source>
</evidence>
<organism evidence="13 14">
    <name type="scientific">Spiribacter onubensis</name>
    <dbReference type="NCBI Taxonomy" id="3122420"/>
    <lineage>
        <taxon>Bacteria</taxon>
        <taxon>Pseudomonadati</taxon>
        <taxon>Pseudomonadota</taxon>
        <taxon>Gammaproteobacteria</taxon>
        <taxon>Chromatiales</taxon>
        <taxon>Ectothiorhodospiraceae</taxon>
        <taxon>Spiribacter</taxon>
    </lineage>
</organism>